<reference evidence="9 10" key="1">
    <citation type="submission" date="2019-08" db="EMBL/GenBank/DDBJ databases">
        <title>Complete genome sequence of Kushneria sp. YCWA18, a halophilic phosphate-solubilizing bacterium isolated from Daqiao saltern in China.</title>
        <authorList>
            <person name="Du G.-X."/>
            <person name="Qu L.-Y."/>
        </authorList>
    </citation>
    <scope>NUCLEOTIDE SEQUENCE [LARGE SCALE GENOMIC DNA]</scope>
    <source>
        <strain evidence="9 10">YCWA18</strain>
    </source>
</reference>
<evidence type="ECO:0000256" key="8">
    <source>
        <dbReference type="HAMAP-Rule" id="MF_01224"/>
    </source>
</evidence>
<evidence type="ECO:0000256" key="2">
    <source>
        <dbReference type="ARBA" id="ARBA00005046"/>
    </source>
</evidence>
<dbReference type="GO" id="GO:0000166">
    <property type="term" value="F:nucleotide binding"/>
    <property type="evidence" value="ECO:0007669"/>
    <property type="project" value="UniProtKB-KW"/>
</dbReference>
<comment type="function">
    <text evidence="7 8">Catalyzes the conversion of (8S)-3',8-cyclo-7,8-dihydroguanosine 5'-triphosphate to cyclic pyranopterin monophosphate (cPMP).</text>
</comment>
<evidence type="ECO:0000256" key="3">
    <source>
        <dbReference type="ARBA" id="ARBA00022741"/>
    </source>
</evidence>
<evidence type="ECO:0000256" key="6">
    <source>
        <dbReference type="ARBA" id="ARBA00024200"/>
    </source>
</evidence>
<dbReference type="KEGG" id="kuy:FY550_08985"/>
<dbReference type="GO" id="GO:1990133">
    <property type="term" value="C:molybdopterin adenylyltransferase complex"/>
    <property type="evidence" value="ECO:0007669"/>
    <property type="project" value="TreeGrafter"/>
</dbReference>
<dbReference type="FunFam" id="3.30.70.640:FF:000001">
    <property type="entry name" value="Cyclic pyranopterin monophosphate synthase"/>
    <property type="match status" value="1"/>
</dbReference>
<dbReference type="Gene3D" id="3.30.70.640">
    <property type="entry name" value="Molybdopterin cofactor biosynthesis C (MoaC) domain"/>
    <property type="match status" value="1"/>
</dbReference>
<protein>
    <recommendedName>
        <fullName evidence="8">Cyclic pyranopterin monophosphate synthase</fullName>
        <ecNumber evidence="8">4.6.1.17</ecNumber>
    </recommendedName>
    <alternativeName>
        <fullName evidence="8">Molybdenum cofactor biosynthesis protein C</fullName>
    </alternativeName>
</protein>
<evidence type="ECO:0000256" key="1">
    <source>
        <dbReference type="ARBA" id="ARBA00001637"/>
    </source>
</evidence>
<dbReference type="SUPFAM" id="SSF55040">
    <property type="entry name" value="Molybdenum cofactor biosynthesis protein C, MoaC"/>
    <property type="match status" value="1"/>
</dbReference>
<dbReference type="InterPro" id="IPR044672">
    <property type="entry name" value="MOCS2A"/>
</dbReference>
<dbReference type="GO" id="GO:0006777">
    <property type="term" value="P:Mo-molybdopterin cofactor biosynthetic process"/>
    <property type="evidence" value="ECO:0007669"/>
    <property type="project" value="UniProtKB-UniRule"/>
</dbReference>
<keyword evidence="10" id="KW-1185">Reference proteome</keyword>
<evidence type="ECO:0000313" key="10">
    <source>
        <dbReference type="Proteomes" id="UP000322553"/>
    </source>
</evidence>
<feature type="active site" evidence="8">
    <location>
        <position position="127"/>
    </location>
</feature>
<dbReference type="InterPro" id="IPR012675">
    <property type="entry name" value="Beta-grasp_dom_sf"/>
</dbReference>
<dbReference type="InterPro" id="IPR023045">
    <property type="entry name" value="MoaC"/>
</dbReference>
<dbReference type="InterPro" id="IPR003749">
    <property type="entry name" value="ThiS/MoaD-like"/>
</dbReference>
<dbReference type="SUPFAM" id="SSF54285">
    <property type="entry name" value="MoaD/ThiS"/>
    <property type="match status" value="1"/>
</dbReference>
<dbReference type="InterPro" id="IPR047594">
    <property type="entry name" value="MoaC_bact/euk"/>
</dbReference>
<dbReference type="Pfam" id="PF01967">
    <property type="entry name" value="MoaC"/>
    <property type="match status" value="1"/>
</dbReference>
<dbReference type="Pfam" id="PF02597">
    <property type="entry name" value="ThiS"/>
    <property type="match status" value="1"/>
</dbReference>
<evidence type="ECO:0000256" key="4">
    <source>
        <dbReference type="ARBA" id="ARBA00023150"/>
    </source>
</evidence>
<dbReference type="RefSeq" id="WP_070977603.1">
    <property type="nucleotide sequence ID" value="NZ_CP043420.1"/>
</dbReference>
<dbReference type="EC" id="4.6.1.17" evidence="8"/>
<dbReference type="PANTHER" id="PTHR33359">
    <property type="entry name" value="MOLYBDOPTERIN SYNTHASE SULFUR CARRIER SUBUNIT"/>
    <property type="match status" value="1"/>
</dbReference>
<evidence type="ECO:0000313" key="9">
    <source>
        <dbReference type="EMBL" id="QEL11259.1"/>
    </source>
</evidence>
<dbReference type="Gene3D" id="3.10.20.30">
    <property type="match status" value="1"/>
</dbReference>
<comment type="pathway">
    <text evidence="2 8">Cofactor biosynthesis; molybdopterin biosynthesis.</text>
</comment>
<gene>
    <name evidence="8 9" type="primary">moaC</name>
    <name evidence="9" type="ORF">FY550_08985</name>
</gene>
<feature type="binding site" evidence="8">
    <location>
        <begin position="112"/>
        <end position="113"/>
    </location>
    <ligand>
        <name>substrate</name>
    </ligand>
</feature>
<evidence type="ECO:0000256" key="5">
    <source>
        <dbReference type="ARBA" id="ARBA00023239"/>
    </source>
</evidence>
<dbReference type="PANTHER" id="PTHR33359:SF1">
    <property type="entry name" value="MOLYBDOPTERIN SYNTHASE SULFUR CARRIER SUBUNIT"/>
    <property type="match status" value="1"/>
</dbReference>
<dbReference type="UniPathway" id="UPA00344"/>
<comment type="similarity">
    <text evidence="8">Belongs to the MoaC family.</text>
</comment>
<dbReference type="CDD" id="cd01420">
    <property type="entry name" value="MoaC_PE"/>
    <property type="match status" value="1"/>
</dbReference>
<comment type="similarity">
    <text evidence="6">Belongs to the MoaD family.</text>
</comment>
<name>A0A1S1NXG7_9GAMM</name>
<evidence type="ECO:0000256" key="7">
    <source>
        <dbReference type="ARBA" id="ARBA00055087"/>
    </source>
</evidence>
<keyword evidence="5 8" id="KW-0456">Lyase</keyword>
<dbReference type="InterPro" id="IPR036522">
    <property type="entry name" value="MoaC_sf"/>
</dbReference>
<dbReference type="GO" id="GO:0061799">
    <property type="term" value="F:cyclic pyranopterin monophosphate synthase activity"/>
    <property type="evidence" value="ECO:0007669"/>
    <property type="project" value="UniProtKB-UniRule"/>
</dbReference>
<dbReference type="Proteomes" id="UP000322553">
    <property type="component" value="Chromosome"/>
</dbReference>
<comment type="subunit">
    <text evidence="8">Homohexamer; trimer of dimers.</text>
</comment>
<dbReference type="InterPro" id="IPR016155">
    <property type="entry name" value="Mopterin_synth/thiamin_S_b"/>
</dbReference>
<dbReference type="NCBIfam" id="TIGR00581">
    <property type="entry name" value="moaC"/>
    <property type="match status" value="1"/>
</dbReference>
<proteinExistence type="inferred from homology"/>
<dbReference type="STRING" id="657387.BH688_05235"/>
<dbReference type="AlphaFoldDB" id="A0A1S1NXG7"/>
<keyword evidence="4 8" id="KW-0501">Molybdenum cofactor biosynthesis</keyword>
<feature type="binding site" evidence="8">
    <location>
        <begin position="74"/>
        <end position="76"/>
    </location>
    <ligand>
        <name>substrate</name>
    </ligand>
</feature>
<dbReference type="CDD" id="cd00754">
    <property type="entry name" value="Ubl_MoaD"/>
    <property type="match status" value="1"/>
</dbReference>
<sequence>MTLTHLNERGQASMVDVHDKDETRREALASGWIRMQPETLKLLVDDDMPKGDVLATARIAGIQAAKRTHELIPLCHVLMLSKVSVDFEFDHQLPGVRVRSFCRLAGRTGVEMEALTAASVACLTLYDMCKAVDRGMVIGGVQLETKSGGRSGEWHREDSQSGAMDQTMADDTAGIPPLEHPEMQVTVRFFAELRERLNVESLHVSLTDLEDTRLSALRAFLLQRIQSGELLEQPRILCAVNHEVVQGDITLAPGDEIAFFPPVTGG</sequence>
<dbReference type="EMBL" id="CP043420">
    <property type="protein sequence ID" value="QEL11259.1"/>
    <property type="molecule type" value="Genomic_DNA"/>
</dbReference>
<organism evidence="9 10">
    <name type="scientific">Kushneria phosphatilytica</name>
    <dbReference type="NCBI Taxonomy" id="657387"/>
    <lineage>
        <taxon>Bacteria</taxon>
        <taxon>Pseudomonadati</taxon>
        <taxon>Pseudomonadota</taxon>
        <taxon>Gammaproteobacteria</taxon>
        <taxon>Oceanospirillales</taxon>
        <taxon>Halomonadaceae</taxon>
        <taxon>Kushneria</taxon>
    </lineage>
</organism>
<comment type="catalytic activity">
    <reaction evidence="1 8">
        <text>(8S)-3',8-cyclo-7,8-dihydroguanosine 5'-triphosphate = cyclic pyranopterin phosphate + diphosphate</text>
        <dbReference type="Rhea" id="RHEA:49580"/>
        <dbReference type="ChEBI" id="CHEBI:33019"/>
        <dbReference type="ChEBI" id="CHEBI:59648"/>
        <dbReference type="ChEBI" id="CHEBI:131766"/>
        <dbReference type="EC" id="4.6.1.17"/>
    </reaction>
</comment>
<dbReference type="NCBIfam" id="NF006870">
    <property type="entry name" value="PRK09364.1"/>
    <property type="match status" value="1"/>
</dbReference>
<dbReference type="InterPro" id="IPR002820">
    <property type="entry name" value="Mopterin_CF_biosynth-C_dom"/>
</dbReference>
<accession>A0A1S1NXG7</accession>
<keyword evidence="3" id="KW-0547">Nucleotide-binding</keyword>
<dbReference type="HAMAP" id="MF_01224_B">
    <property type="entry name" value="MoaC_B"/>
    <property type="match status" value="1"/>
</dbReference>
<dbReference type="OrthoDB" id="9794429at2"/>